<dbReference type="InterPro" id="IPR036866">
    <property type="entry name" value="RibonucZ/Hydroxyglut_hydro"/>
</dbReference>
<evidence type="ECO:0000259" key="1">
    <source>
        <dbReference type="SMART" id="SM00849"/>
    </source>
</evidence>
<dbReference type="AlphaFoldDB" id="A0AAW7SVR7"/>
<evidence type="ECO:0000313" key="3">
    <source>
        <dbReference type="Proteomes" id="UP001171620"/>
    </source>
</evidence>
<dbReference type="PANTHER" id="PTHR42951:SF22">
    <property type="entry name" value="METALLO BETA-LACTAMASE SUPERFAMILY LIPOPROTEIN"/>
    <property type="match status" value="1"/>
</dbReference>
<name>A0AAW7SVR7_BURVI</name>
<protein>
    <submittedName>
        <fullName evidence="2">MBL fold metallo-hydrolase</fullName>
    </submittedName>
</protein>
<dbReference type="InterPro" id="IPR001279">
    <property type="entry name" value="Metallo-B-lactamas"/>
</dbReference>
<dbReference type="PANTHER" id="PTHR42951">
    <property type="entry name" value="METALLO-BETA-LACTAMASE DOMAIN-CONTAINING"/>
    <property type="match status" value="1"/>
</dbReference>
<dbReference type="SUPFAM" id="SSF56281">
    <property type="entry name" value="Metallo-hydrolase/oxidoreductase"/>
    <property type="match status" value="1"/>
</dbReference>
<evidence type="ECO:0000313" key="2">
    <source>
        <dbReference type="EMBL" id="MDN7795071.1"/>
    </source>
</evidence>
<feature type="domain" description="Metallo-beta-lactamase" evidence="1">
    <location>
        <begin position="52"/>
        <end position="267"/>
    </location>
</feature>
<proteinExistence type="predicted"/>
<dbReference type="Gene3D" id="3.60.15.10">
    <property type="entry name" value="Ribonuclease Z/Hydroxyacylglutathione hydrolase-like"/>
    <property type="match status" value="1"/>
</dbReference>
<gene>
    <name evidence="2" type="ORF">QZM33_08860</name>
</gene>
<accession>A0AAW7SVR7</accession>
<sequence>MNRIGKNSRVPTRASTADLIFPFEAPTASQRMVDVAPGVRWLRMPLPYALDHINLWLLDDGDGAALVDTGVNTEEAIQVWREVFDNGESPLTRVLVTHMHPDHIGLAGWLTRKFGIKLWMSRLEYLTCRVMLSDSGREAPPDAFTFHHQAGWNWMEIENHRMRLGKFGSQIHPLPDSYHSLRDGDVLRIGLHDWHVITGAGHSPEHVCLYCPTLGLLISGDQVLPSISSNVSVLALEPDANPMASWLASLERLKRTVPDNVLVLPAHGRCFRGLHARIDALIAGQQRAFERLTKALTVPLRSVDAFTPLFSRKIDDSIPMLLEMATGESIACLNYLMSLGVAKKNIDGHGVAWYWASNQIY</sequence>
<dbReference type="EMBL" id="JAUJRV010000005">
    <property type="protein sequence ID" value="MDN7795071.1"/>
    <property type="molecule type" value="Genomic_DNA"/>
</dbReference>
<dbReference type="RefSeq" id="WP_198108668.1">
    <property type="nucleotide sequence ID" value="NZ_JAEDWX010000012.1"/>
</dbReference>
<reference evidence="2" key="1">
    <citation type="submission" date="2023-07" db="EMBL/GenBank/DDBJ databases">
        <title>A collection of bacterial strains from the Burkholderia cepacia Research Laboratory and Repository.</title>
        <authorList>
            <person name="Lipuma J."/>
            <person name="Spilker T."/>
            <person name="Caverly L."/>
        </authorList>
    </citation>
    <scope>NUCLEOTIDE SEQUENCE</scope>
    <source>
        <strain evidence="2">AU44268</strain>
    </source>
</reference>
<comment type="caution">
    <text evidence="2">The sequence shown here is derived from an EMBL/GenBank/DDBJ whole genome shotgun (WGS) entry which is preliminary data.</text>
</comment>
<dbReference type="SMART" id="SM00849">
    <property type="entry name" value="Lactamase_B"/>
    <property type="match status" value="1"/>
</dbReference>
<dbReference type="Proteomes" id="UP001171620">
    <property type="component" value="Unassembled WGS sequence"/>
</dbReference>
<organism evidence="2 3">
    <name type="scientific">Burkholderia vietnamiensis</name>
    <dbReference type="NCBI Taxonomy" id="60552"/>
    <lineage>
        <taxon>Bacteria</taxon>
        <taxon>Pseudomonadati</taxon>
        <taxon>Pseudomonadota</taxon>
        <taxon>Betaproteobacteria</taxon>
        <taxon>Burkholderiales</taxon>
        <taxon>Burkholderiaceae</taxon>
        <taxon>Burkholderia</taxon>
        <taxon>Burkholderia cepacia complex</taxon>
    </lineage>
</organism>
<dbReference type="Pfam" id="PF00753">
    <property type="entry name" value="Lactamase_B"/>
    <property type="match status" value="1"/>
</dbReference>
<dbReference type="InterPro" id="IPR050855">
    <property type="entry name" value="NDM-1-like"/>
</dbReference>